<organism evidence="1 2">
    <name type="scientific">Linnemannia hyalina</name>
    <dbReference type="NCBI Taxonomy" id="64524"/>
    <lineage>
        <taxon>Eukaryota</taxon>
        <taxon>Fungi</taxon>
        <taxon>Fungi incertae sedis</taxon>
        <taxon>Mucoromycota</taxon>
        <taxon>Mortierellomycotina</taxon>
        <taxon>Mortierellomycetes</taxon>
        <taxon>Mortierellales</taxon>
        <taxon>Mortierellaceae</taxon>
        <taxon>Linnemannia</taxon>
    </lineage>
</organism>
<proteinExistence type="predicted"/>
<accession>A0A9P8BT70</accession>
<dbReference type="EMBL" id="JAHRHY010000008">
    <property type="protein sequence ID" value="KAG9067330.1"/>
    <property type="molecule type" value="Genomic_DNA"/>
</dbReference>
<keyword evidence="2" id="KW-1185">Reference proteome</keyword>
<reference evidence="1" key="1">
    <citation type="submission" date="2021-06" db="EMBL/GenBank/DDBJ databases">
        <title>Genome Sequence of Mortierella hyaline Strain SCG-10, a Cold-Adapted, Nitrate-Reducing Fungus Isolated from Soil in Minnesota, USA.</title>
        <authorList>
            <person name="Aldossari N."/>
        </authorList>
    </citation>
    <scope>NUCLEOTIDE SEQUENCE</scope>
    <source>
        <strain evidence="1">SCG-10</strain>
    </source>
</reference>
<protein>
    <submittedName>
        <fullName evidence="1">Uncharacterized protein</fullName>
    </submittedName>
</protein>
<dbReference type="Proteomes" id="UP000707451">
    <property type="component" value="Unassembled WGS sequence"/>
</dbReference>
<dbReference type="AlphaFoldDB" id="A0A9P8BT70"/>
<name>A0A9P8BT70_9FUNG</name>
<evidence type="ECO:0000313" key="2">
    <source>
        <dbReference type="Proteomes" id="UP000707451"/>
    </source>
</evidence>
<sequence>MPIVLHGPNLPVYDTPDRKPHGNIIGAGIAAGISYDVFEKSPKAKIFGGALFPRPKRWGPLFAQMGIMDEYLVKSKQC</sequence>
<evidence type="ECO:0000313" key="1">
    <source>
        <dbReference type="EMBL" id="KAG9067330.1"/>
    </source>
</evidence>
<comment type="caution">
    <text evidence="1">The sequence shown here is derived from an EMBL/GenBank/DDBJ whole genome shotgun (WGS) entry which is preliminary data.</text>
</comment>
<gene>
    <name evidence="1" type="ORF">KI688_012113</name>
</gene>